<evidence type="ECO:0000313" key="4">
    <source>
        <dbReference type="Proteomes" id="UP000235945"/>
    </source>
</evidence>
<reference evidence="3" key="2">
    <citation type="submission" date="2015-07" db="EMBL/GenBank/DDBJ databases">
        <authorList>
            <person name="Noorani M."/>
        </authorList>
    </citation>
    <scope>NUCLEOTIDE SEQUENCE [LARGE SCALE GENOMIC DNA]</scope>
    <source>
        <strain evidence="3">ATCC 27428</strain>
    </source>
</reference>
<sequence>MARRDRGKGASTGRHGREEAAKAHEEPGPGRTPGRAGERDTRERLAEVRRKADDDVDPHEWPDQGDGTATPV</sequence>
<feature type="compositionally biased region" description="Basic and acidic residues" evidence="1">
    <location>
        <begin position="15"/>
        <end position="28"/>
    </location>
</feature>
<dbReference type="Proteomes" id="UP000528608">
    <property type="component" value="Unassembled WGS sequence"/>
</dbReference>
<organism evidence="3 4">
    <name type="scientific">Streptomyces eurocidicus</name>
    <name type="common">Streptoverticillium eurocidicus</name>
    <dbReference type="NCBI Taxonomy" id="66423"/>
    <lineage>
        <taxon>Bacteria</taxon>
        <taxon>Bacillati</taxon>
        <taxon>Actinomycetota</taxon>
        <taxon>Actinomycetes</taxon>
        <taxon>Kitasatosporales</taxon>
        <taxon>Streptomycetaceae</taxon>
        <taxon>Streptomyces</taxon>
    </lineage>
</organism>
<reference evidence="2 5" key="3">
    <citation type="submission" date="2020-08" db="EMBL/GenBank/DDBJ databases">
        <title>Genomic Encyclopedia of Type Strains, Phase III (KMG-III): the genomes of soil and plant-associated and newly described type strains.</title>
        <authorList>
            <person name="Whitman W."/>
        </authorList>
    </citation>
    <scope>NUCLEOTIDE SEQUENCE [LARGE SCALE GENOMIC DNA]</scope>
    <source>
        <strain evidence="2 5">CECT 3259</strain>
    </source>
</reference>
<evidence type="ECO:0000256" key="1">
    <source>
        <dbReference type="SAM" id="MobiDB-lite"/>
    </source>
</evidence>
<dbReference type="AlphaFoldDB" id="A0A2N8NT78"/>
<protein>
    <submittedName>
        <fullName evidence="3">Uncharacterized protein</fullName>
    </submittedName>
</protein>
<evidence type="ECO:0000313" key="3">
    <source>
        <dbReference type="EMBL" id="PNE31954.1"/>
    </source>
</evidence>
<accession>A0A2N8NT78</accession>
<name>A0A2N8NT78_STREU</name>
<reference evidence="4" key="1">
    <citation type="submission" date="2015-07" db="EMBL/GenBank/DDBJ databases">
        <authorList>
            <person name="Graham D.E."/>
            <person name="Giannone R.J."/>
            <person name="Gulvik C.A."/>
            <person name="Hettich R.L."/>
            <person name="Klingeman D.M."/>
            <person name="Mahan K.M."/>
            <person name="Parry R.J."/>
            <person name="Spain J.C."/>
        </authorList>
    </citation>
    <scope>NUCLEOTIDE SEQUENCE [LARGE SCALE GENOMIC DNA]</scope>
    <source>
        <strain evidence="4">ATCC 27428</strain>
    </source>
</reference>
<dbReference type="RefSeq" id="WP_102919734.1">
    <property type="nucleotide sequence ID" value="NZ_JACHJF010000007.1"/>
</dbReference>
<gene>
    <name evidence="3" type="ORF">AF335_19375</name>
    <name evidence="2" type="ORF">FHS36_002665</name>
</gene>
<proteinExistence type="predicted"/>
<dbReference type="EMBL" id="JACHJF010000007">
    <property type="protein sequence ID" value="MBB5119232.1"/>
    <property type="molecule type" value="Genomic_DNA"/>
</dbReference>
<evidence type="ECO:0000313" key="5">
    <source>
        <dbReference type="Proteomes" id="UP000528608"/>
    </source>
</evidence>
<dbReference type="EMBL" id="LGUI01000006">
    <property type="protein sequence ID" value="PNE31954.1"/>
    <property type="molecule type" value="Genomic_DNA"/>
</dbReference>
<feature type="compositionally biased region" description="Basic and acidic residues" evidence="1">
    <location>
        <begin position="36"/>
        <end position="62"/>
    </location>
</feature>
<dbReference type="OrthoDB" id="9945595at2"/>
<keyword evidence="4" id="KW-1185">Reference proteome</keyword>
<dbReference type="Proteomes" id="UP000235945">
    <property type="component" value="Unassembled WGS sequence"/>
</dbReference>
<feature type="region of interest" description="Disordered" evidence="1">
    <location>
        <begin position="1"/>
        <end position="72"/>
    </location>
</feature>
<comment type="caution">
    <text evidence="3">The sequence shown here is derived from an EMBL/GenBank/DDBJ whole genome shotgun (WGS) entry which is preliminary data.</text>
</comment>
<evidence type="ECO:0000313" key="2">
    <source>
        <dbReference type="EMBL" id="MBB5119232.1"/>
    </source>
</evidence>